<dbReference type="EMBL" id="JAPFFF010000053">
    <property type="protein sequence ID" value="KAK8839039.1"/>
    <property type="molecule type" value="Genomic_DNA"/>
</dbReference>
<dbReference type="PANTHER" id="PTHR44329">
    <property type="entry name" value="SERINE/THREONINE-PROTEIN KINASE TNNI3K-RELATED"/>
    <property type="match status" value="1"/>
</dbReference>
<dbReference type="InterPro" id="IPR001245">
    <property type="entry name" value="Ser-Thr/Tyr_kinase_cat_dom"/>
</dbReference>
<dbReference type="PROSITE" id="PS00108">
    <property type="entry name" value="PROTEIN_KINASE_ST"/>
    <property type="match status" value="2"/>
</dbReference>
<evidence type="ECO:0000256" key="2">
    <source>
        <dbReference type="ARBA" id="ARBA00022741"/>
    </source>
</evidence>
<evidence type="ECO:0000256" key="3">
    <source>
        <dbReference type="ARBA" id="ARBA00022840"/>
    </source>
</evidence>
<feature type="domain" description="Protein kinase" evidence="6">
    <location>
        <begin position="4"/>
        <end position="271"/>
    </location>
</feature>
<feature type="region of interest" description="Disordered" evidence="5">
    <location>
        <begin position="1330"/>
        <end position="1357"/>
    </location>
</feature>
<dbReference type="Gene3D" id="1.10.510.10">
    <property type="entry name" value="Transferase(Phosphotransferase) domain 1"/>
    <property type="match status" value="4"/>
</dbReference>
<dbReference type="InterPro" id="IPR000719">
    <property type="entry name" value="Prot_kinase_dom"/>
</dbReference>
<feature type="domain" description="Protein kinase" evidence="6">
    <location>
        <begin position="1011"/>
        <end position="1287"/>
    </location>
</feature>
<dbReference type="Pfam" id="PF07714">
    <property type="entry name" value="PK_Tyr_Ser-Thr"/>
    <property type="match status" value="1"/>
</dbReference>
<dbReference type="Pfam" id="PF00069">
    <property type="entry name" value="Pkinase"/>
    <property type="match status" value="3"/>
</dbReference>
<comment type="caution">
    <text evidence="7">The sequence shown here is derived from an EMBL/GenBank/DDBJ whole genome shotgun (WGS) entry which is preliminary data.</text>
</comment>
<keyword evidence="1" id="KW-0808">Transferase</keyword>
<name>A0ABR2GYN3_9EUKA</name>
<evidence type="ECO:0000313" key="8">
    <source>
        <dbReference type="Proteomes" id="UP001470230"/>
    </source>
</evidence>
<protein>
    <recommendedName>
        <fullName evidence="6">Protein kinase domain-containing protein</fullName>
    </recommendedName>
</protein>
<feature type="domain" description="Protein kinase" evidence="6">
    <location>
        <begin position="677"/>
        <end position="944"/>
    </location>
</feature>
<dbReference type="InterPro" id="IPR051681">
    <property type="entry name" value="Ser/Thr_Kinases-Pseudokinases"/>
</dbReference>
<dbReference type="PROSITE" id="PS00107">
    <property type="entry name" value="PROTEIN_KINASE_ATP"/>
    <property type="match status" value="1"/>
</dbReference>
<proteinExistence type="predicted"/>
<dbReference type="SMART" id="SM00220">
    <property type="entry name" value="S_TKc"/>
    <property type="match status" value="4"/>
</dbReference>
<reference evidence="7 8" key="1">
    <citation type="submission" date="2024-04" db="EMBL/GenBank/DDBJ databases">
        <title>Tritrichomonas musculus Genome.</title>
        <authorList>
            <person name="Alves-Ferreira E."/>
            <person name="Grigg M."/>
            <person name="Lorenzi H."/>
            <person name="Galac M."/>
        </authorList>
    </citation>
    <scope>NUCLEOTIDE SEQUENCE [LARGE SCALE GENOMIC DNA]</scope>
    <source>
        <strain evidence="7 8">EAF2021</strain>
    </source>
</reference>
<dbReference type="InterPro" id="IPR008271">
    <property type="entry name" value="Ser/Thr_kinase_AS"/>
</dbReference>
<feature type="binding site" evidence="4">
    <location>
        <position position="706"/>
    </location>
    <ligand>
        <name>ATP</name>
        <dbReference type="ChEBI" id="CHEBI:30616"/>
    </ligand>
</feature>
<dbReference type="InterPro" id="IPR017441">
    <property type="entry name" value="Protein_kinase_ATP_BS"/>
</dbReference>
<evidence type="ECO:0000256" key="4">
    <source>
        <dbReference type="PROSITE-ProRule" id="PRU10141"/>
    </source>
</evidence>
<feature type="compositionally biased region" description="Basic and acidic residues" evidence="5">
    <location>
        <begin position="1330"/>
        <end position="1339"/>
    </location>
</feature>
<dbReference type="InterPro" id="IPR011009">
    <property type="entry name" value="Kinase-like_dom_sf"/>
</dbReference>
<dbReference type="Proteomes" id="UP001470230">
    <property type="component" value="Unassembled WGS sequence"/>
</dbReference>
<evidence type="ECO:0000256" key="1">
    <source>
        <dbReference type="ARBA" id="ARBA00022527"/>
    </source>
</evidence>
<keyword evidence="2 4" id="KW-0547">Nucleotide-binding</keyword>
<dbReference type="CDD" id="cd13999">
    <property type="entry name" value="STKc_MAP3K-like"/>
    <property type="match status" value="1"/>
</dbReference>
<organism evidence="7 8">
    <name type="scientific">Tritrichomonas musculus</name>
    <dbReference type="NCBI Taxonomy" id="1915356"/>
    <lineage>
        <taxon>Eukaryota</taxon>
        <taxon>Metamonada</taxon>
        <taxon>Parabasalia</taxon>
        <taxon>Tritrichomonadida</taxon>
        <taxon>Tritrichomonadidae</taxon>
        <taxon>Tritrichomonas</taxon>
    </lineage>
</organism>
<sequence>MLNYEQKELVSENSSFKFYKVINKDKDGTCLARMSSKLTDDYNKKEINNLSREINIIPRLNHPSVSKFIYFSQVNFDNNPCPTIISEYYSKGTLDQIISQQITNLTATEKLIIVYGIACGMMYLHSNGILHCDLKPANISIDDHLYPKITGFYISHQISSYHKSDKYVIQGTPAYIAPEIYLTEGNSKASDVYAFSLIVYELITNQKPFSEFNDVKQIQKTVIKEGFCPCFPQDTPEAYKKLIEQCCSQFPDDRPKFKEIVNELKNNRQFITDEVNFEQYQNYISMIESSEKSFESQQTVICDFEEEKRKAVSEYASKQTFKGIYETELTNLSLFLATEQEEPEKGDYESTLIDLVKYRKEKVIAKGGTANIRNIFEKETNKLYIAKEYLYNKVEDLFKREVETNYKVNGHPCFVEYIGYSLLGFNPQRTKKKKYPVIVLKYYSNGSLAQVLKLENDDQPMIGWNGTKKLINIYGIAFGMAYLHSIGFIHRDLKPGNVLLDGAFLPKICDFTTSKSCGEKINDTVQQTTAYIMAPEAIEGNNDLQASDVYSFAIVMYEIVTGDDPYGDSSMYSIIQKVMDGERPAFKTQIPDCYRRLIEKCWSQKPEDRPTFNQIVTELRTNREFITDEIDEDEYFHYIEYLDDPENVEYDFETFTKLKQNKSISVNLEPINLSKFEKIKGRIGKGSFGKVYKVIENLTKKICACKISIQEINDCEDSEIMNIQRELNVISQLDCPTILKFIGFNPLNFKDEPRPTILTEYIKNGSLDELLDNEQRGLSVKEWDDTKKLINIFGIAHGIQYMHSKNIIHRDLKPGNIFLDEYLFPKIGDFGLSKTLENDLKSGLKGTYAYMSPEIFTSHQYGKPGDIYAFGMIVYEIITGEKIFKGFSQIQLMFNVIQGYRPPFKFPIPNCYKELIESCWHNDPEQRPTIDEIVELLKTNEEFITDTVEPDEFYDYIDLIDGNLPESGTTSGSNKTFKEVSINISSQLDDELLKDDPSLNESFLDLSKFSRPKLSVIIKSDIANVCNVQNKETGKFYSAKIFNFELTKLRRDELINLSREVNIISKINHPSFLKFIGYSPTDFAQRQHPVIITETFSKETLASILSLERDLVRIPNWDETTKLINIYGIAAGMSYLHSHNILHRDLTPESIFFNKNLHPKIGNFGLCILNHTLESMTNQSMSGIKGNPCYSAPEVLQMNEYSKAGDVYSFAFLVYEIVTNEVPFKNIKSNLSSLFNEIVIKAGRPEIKNNVPCCYCSLIESCWAQDPKDRPTFDQIEYLLKTEKDFLGENVDKEKFLSYVRSIEESNVDFYSGKKIVQLDDLIRSKSRIDESGELNESRENDDEDENIGKERVEDELEKESAMLNKIIENE</sequence>
<gene>
    <name evidence="7" type="ORF">M9Y10_032505</name>
</gene>
<dbReference type="PRINTS" id="PR00109">
    <property type="entry name" value="TYRKINASE"/>
</dbReference>
<keyword evidence="8" id="KW-1185">Reference proteome</keyword>
<dbReference type="PANTHER" id="PTHR44329:SF214">
    <property type="entry name" value="PROTEIN KINASE DOMAIN-CONTAINING PROTEIN"/>
    <property type="match status" value="1"/>
</dbReference>
<evidence type="ECO:0000256" key="5">
    <source>
        <dbReference type="SAM" id="MobiDB-lite"/>
    </source>
</evidence>
<keyword evidence="3 4" id="KW-0067">ATP-binding</keyword>
<accession>A0ABR2GYN3</accession>
<keyword evidence="1" id="KW-0418">Kinase</keyword>
<evidence type="ECO:0000259" key="6">
    <source>
        <dbReference type="PROSITE" id="PS50011"/>
    </source>
</evidence>
<dbReference type="SUPFAM" id="SSF56112">
    <property type="entry name" value="Protein kinase-like (PK-like)"/>
    <property type="match status" value="4"/>
</dbReference>
<dbReference type="PROSITE" id="PS50011">
    <property type="entry name" value="PROTEIN_KINASE_DOM"/>
    <property type="match status" value="4"/>
</dbReference>
<keyword evidence="1" id="KW-0723">Serine/threonine-protein kinase</keyword>
<evidence type="ECO:0000313" key="7">
    <source>
        <dbReference type="EMBL" id="KAK8839039.1"/>
    </source>
</evidence>
<feature type="domain" description="Protein kinase" evidence="6">
    <location>
        <begin position="358"/>
        <end position="626"/>
    </location>
</feature>